<feature type="binding site" evidence="4">
    <location>
        <position position="242"/>
    </location>
    <ligand>
        <name>substrate</name>
    </ligand>
</feature>
<organism evidence="6 7">
    <name type="scientific">Dolosigranulum pigrum</name>
    <dbReference type="NCBI Taxonomy" id="29394"/>
    <lineage>
        <taxon>Bacteria</taxon>
        <taxon>Bacillati</taxon>
        <taxon>Bacillota</taxon>
        <taxon>Bacilli</taxon>
        <taxon>Lactobacillales</taxon>
        <taxon>Carnobacteriaceae</taxon>
        <taxon>Dolosigranulum</taxon>
    </lineage>
</organism>
<dbReference type="Gene3D" id="3.40.50.880">
    <property type="match status" value="1"/>
</dbReference>
<dbReference type="GO" id="GO:0008899">
    <property type="term" value="F:homoserine O-succinyltransferase activity"/>
    <property type="evidence" value="ECO:0007669"/>
    <property type="project" value="UniProtKB-UniRule"/>
</dbReference>
<comment type="subcellular location">
    <subcellularLocation>
        <location evidence="4">Cytoplasm</location>
    </subcellularLocation>
</comment>
<comment type="function">
    <text evidence="4">Transfers an acetyl group from acetyl-CoA to L-homoserine, forming acetyl-L-homoserine.</text>
</comment>
<keyword evidence="4" id="KW-0486">Methionine biosynthesis</keyword>
<feature type="site" description="Important for acyl-CoA specificity" evidence="4">
    <location>
        <position position="105"/>
    </location>
</feature>
<evidence type="ECO:0000256" key="2">
    <source>
        <dbReference type="ARBA" id="ARBA00022679"/>
    </source>
</evidence>
<proteinExistence type="inferred from homology"/>
<gene>
    <name evidence="4" type="primary">metAA</name>
    <name evidence="6" type="ORF">BWX42_08360</name>
</gene>
<dbReference type="PIRSF" id="PIRSF000450">
    <property type="entry name" value="H_ser_succinyltr"/>
    <property type="match status" value="1"/>
</dbReference>
<dbReference type="GO" id="GO:0005737">
    <property type="term" value="C:cytoplasm"/>
    <property type="evidence" value="ECO:0007669"/>
    <property type="project" value="UniProtKB-SubCell"/>
</dbReference>
<feature type="active site" evidence="4">
    <location>
        <position position="230"/>
    </location>
</feature>
<dbReference type="Proteomes" id="UP000190409">
    <property type="component" value="Unassembled WGS sequence"/>
</dbReference>
<evidence type="ECO:0000313" key="6">
    <source>
        <dbReference type="EMBL" id="OOL81701.1"/>
    </source>
</evidence>
<comment type="caution">
    <text evidence="4">Lacks conserved residue(s) required for the propagation of feature annotation.</text>
</comment>
<dbReference type="CDD" id="cd03131">
    <property type="entry name" value="GATase1_HTS"/>
    <property type="match status" value="1"/>
</dbReference>
<dbReference type="EC" id="2.3.1.31" evidence="4"/>
<evidence type="ECO:0000256" key="4">
    <source>
        <dbReference type="HAMAP-Rule" id="MF_00295"/>
    </source>
</evidence>
<dbReference type="GO" id="GO:0009086">
    <property type="term" value="P:methionine biosynthetic process"/>
    <property type="evidence" value="ECO:0007669"/>
    <property type="project" value="UniProtKB-UniRule"/>
</dbReference>
<dbReference type="GO" id="GO:0004414">
    <property type="term" value="F:homoserine O-acetyltransferase activity"/>
    <property type="evidence" value="ECO:0007669"/>
    <property type="project" value="UniProtKB-EC"/>
</dbReference>
<dbReference type="HAMAP" id="MF_00295">
    <property type="entry name" value="MetA_acyltransf"/>
    <property type="match status" value="1"/>
</dbReference>
<keyword evidence="1 4" id="KW-0028">Amino-acid biosynthesis</keyword>
<sequence length="293" mass="34083">MPIVCDQNRYGSDVSMISNAEIQMNQTHPIKIAILNLMPNKITTEHQLLRLLGKSPLPIEVTLLYTKTHAPTHMIDDYLQKQYRVFDDVKDDTFDAFIITGAPVEHLSFEQVDYWDELTDIFTYVHSNVRSTLFLCWASQAALHFYYDIPRFEVSEKIFGIERFKTRVKNSLTDGFESYFNVPQSRYFYHQLSDIQSHSDLILYAGSEQSGAQIVASKDYRSVFIAGHFEYDADTLHLEYKRDQERGLHTSLPTCYFVNDDPTQGYCSTWQTHAERFFTNWIKHIVDPTVSDA</sequence>
<keyword evidence="3 4" id="KW-0012">Acyltransferase</keyword>
<protein>
    <recommendedName>
        <fullName evidence="4">Homoserine O-acetyltransferase</fullName>
        <shortName evidence="4">HAT</shortName>
        <ecNumber evidence="4">2.3.1.31</ecNumber>
    </recommendedName>
    <alternativeName>
        <fullName evidence="4">Homoserine transacetylase</fullName>
        <shortName evidence="4">HTA</shortName>
    </alternativeName>
</protein>
<reference evidence="6 7" key="1">
    <citation type="submission" date="2017-01" db="EMBL/GenBank/DDBJ databases">
        <title>Complete Genome Sequence of Dolosigranulum pigrum isolated from a Patient with interstitial lung disease.</title>
        <authorList>
            <person name="Mukhopadhyay R."/>
            <person name="Joaquin J."/>
            <person name="Hogue R."/>
            <person name="Fitzgerald S."/>
            <person name="Jospin G."/>
            <person name="Eisen J.A."/>
            <person name="Chaturvedi V."/>
        </authorList>
    </citation>
    <scope>NUCLEOTIDE SEQUENCE [LARGE SCALE GENOMIC DNA]</scope>
    <source>
        <strain evidence="6 7">15S00348</strain>
    </source>
</reference>
<comment type="catalytic activity">
    <reaction evidence="4">
        <text>L-homoserine + acetyl-CoA = O-acetyl-L-homoserine + CoA</text>
        <dbReference type="Rhea" id="RHEA:13701"/>
        <dbReference type="ChEBI" id="CHEBI:57287"/>
        <dbReference type="ChEBI" id="CHEBI:57288"/>
        <dbReference type="ChEBI" id="CHEBI:57476"/>
        <dbReference type="ChEBI" id="CHEBI:57716"/>
        <dbReference type="EC" id="2.3.1.31"/>
    </reaction>
</comment>
<comment type="pathway">
    <text evidence="4">Amino-acid biosynthesis; L-methionine biosynthesis via de novo pathway; O-acetyl-L-homoserine from L-homoserine: step 1/1.</text>
</comment>
<keyword evidence="2 4" id="KW-0808">Transferase</keyword>
<feature type="site" description="Important for substrate specificity" evidence="4">
    <location>
        <position position="185"/>
    </location>
</feature>
<dbReference type="SUPFAM" id="SSF52317">
    <property type="entry name" value="Class I glutamine amidotransferase-like"/>
    <property type="match status" value="1"/>
</dbReference>
<dbReference type="PANTHER" id="PTHR20919:SF0">
    <property type="entry name" value="HOMOSERINE O-SUCCINYLTRANSFERASE"/>
    <property type="match status" value="1"/>
</dbReference>
<feature type="binding site" evidence="4">
    <location>
        <position position="185"/>
    </location>
    <ligand>
        <name>substrate</name>
    </ligand>
</feature>
<dbReference type="EMBL" id="MUYF01000003">
    <property type="protein sequence ID" value="OOL81701.1"/>
    <property type="molecule type" value="Genomic_DNA"/>
</dbReference>
<feature type="active site" description="Proton acceptor" evidence="4">
    <location>
        <position position="228"/>
    </location>
</feature>
<dbReference type="PANTHER" id="PTHR20919">
    <property type="entry name" value="HOMOSERINE O-SUCCINYLTRANSFERASE"/>
    <property type="match status" value="1"/>
</dbReference>
<dbReference type="InterPro" id="IPR029062">
    <property type="entry name" value="Class_I_gatase-like"/>
</dbReference>
<evidence type="ECO:0000256" key="1">
    <source>
        <dbReference type="ARBA" id="ARBA00022605"/>
    </source>
</evidence>
<evidence type="ECO:0000256" key="5">
    <source>
        <dbReference type="PIRSR" id="PIRSR000450-1"/>
    </source>
</evidence>
<feature type="active site" description="Acyl-thioester intermediate" evidence="4 5">
    <location>
        <position position="136"/>
    </location>
</feature>
<evidence type="ECO:0000256" key="3">
    <source>
        <dbReference type="ARBA" id="ARBA00023315"/>
    </source>
</evidence>
<dbReference type="Pfam" id="PF04204">
    <property type="entry name" value="HTS"/>
    <property type="match status" value="1"/>
</dbReference>
<dbReference type="UniPathway" id="UPA00051">
    <property type="reaction ID" value="UER00074"/>
</dbReference>
<feature type="binding site" evidence="4">
    <location>
        <position position="157"/>
    </location>
    <ligand>
        <name>substrate</name>
    </ligand>
</feature>
<comment type="caution">
    <text evidence="6">The sequence shown here is derived from an EMBL/GenBank/DDBJ whole genome shotgun (WGS) entry which is preliminary data.</text>
</comment>
<keyword evidence="4" id="KW-0963">Cytoplasm</keyword>
<name>A0A1S8KQ79_9LACT</name>
<accession>A0A1S8KQ79</accession>
<dbReference type="AlphaFoldDB" id="A0A1S8KQ79"/>
<comment type="similarity">
    <text evidence="4">Belongs to the MetA family.</text>
</comment>
<dbReference type="InterPro" id="IPR033752">
    <property type="entry name" value="MetA_family"/>
</dbReference>
<evidence type="ECO:0000313" key="7">
    <source>
        <dbReference type="Proteomes" id="UP000190409"/>
    </source>
</evidence>